<evidence type="ECO:0000256" key="1">
    <source>
        <dbReference type="ARBA" id="ARBA00001946"/>
    </source>
</evidence>
<keyword evidence="8" id="KW-0067">ATP-binding</keyword>
<evidence type="ECO:0000256" key="3">
    <source>
        <dbReference type="ARBA" id="ARBA00022516"/>
    </source>
</evidence>
<dbReference type="NCBIfam" id="NF009604">
    <property type="entry name" value="PRK13057.1"/>
    <property type="match status" value="1"/>
</dbReference>
<evidence type="ECO:0000256" key="7">
    <source>
        <dbReference type="ARBA" id="ARBA00022777"/>
    </source>
</evidence>
<dbReference type="PANTHER" id="PTHR12358:SF106">
    <property type="entry name" value="LIPID KINASE YEGS"/>
    <property type="match status" value="1"/>
</dbReference>
<name>A0A5B8NPW8_9CHRO</name>
<dbReference type="SUPFAM" id="SSF111331">
    <property type="entry name" value="NAD kinase/diacylglycerol kinase-like"/>
    <property type="match status" value="1"/>
</dbReference>
<organism evidence="14 15">
    <name type="scientific">Euhalothece natronophila Z-M001</name>
    <dbReference type="NCBI Taxonomy" id="522448"/>
    <lineage>
        <taxon>Bacteria</taxon>
        <taxon>Bacillati</taxon>
        <taxon>Cyanobacteriota</taxon>
        <taxon>Cyanophyceae</taxon>
        <taxon>Oscillatoriophycideae</taxon>
        <taxon>Chroococcales</taxon>
        <taxon>Halothecacae</taxon>
        <taxon>Halothece cluster</taxon>
        <taxon>Euhalothece</taxon>
    </lineage>
</organism>
<dbReference type="InterPro" id="IPR050187">
    <property type="entry name" value="Lipid_Phosphate_FormReg"/>
</dbReference>
<dbReference type="Proteomes" id="UP000318453">
    <property type="component" value="Chromosome"/>
</dbReference>
<evidence type="ECO:0000256" key="9">
    <source>
        <dbReference type="ARBA" id="ARBA00022842"/>
    </source>
</evidence>
<dbReference type="OrthoDB" id="142078at2"/>
<evidence type="ECO:0000256" key="8">
    <source>
        <dbReference type="ARBA" id="ARBA00022840"/>
    </source>
</evidence>
<evidence type="ECO:0000256" key="11">
    <source>
        <dbReference type="ARBA" id="ARBA00023209"/>
    </source>
</evidence>
<comment type="cofactor">
    <cofactor evidence="1">
        <name>Mg(2+)</name>
        <dbReference type="ChEBI" id="CHEBI:18420"/>
    </cofactor>
</comment>
<dbReference type="RefSeq" id="WP_146297186.1">
    <property type="nucleotide sequence ID" value="NZ_CP042326.1"/>
</dbReference>
<keyword evidence="5" id="KW-0479">Metal-binding</keyword>
<keyword evidence="4" id="KW-0808">Transferase</keyword>
<evidence type="ECO:0000256" key="6">
    <source>
        <dbReference type="ARBA" id="ARBA00022741"/>
    </source>
</evidence>
<dbReference type="KEGG" id="enn:FRE64_16235"/>
<sequence>MASALLLINLHSRQGKQNFHRIQSYLEELGIQLLTKSSEHPQQIPQLIHHHHKEVDFVIIGGGDGTFNSAITPLLETQLPLGIIPLGTANDLARTLDIPFNLQKACEIIAQGKKQMIDVGKVNDQYFFNVASIGLSVAITNQLTKNVKRRWGVLAYAVTACKVLLRSRPFSAKIHHQGKVIKVKTVQIAIGNGRFYGGGMTITHDAEIHDQRLDLYSLETKHWWEIINLLPSFWLGRYPQNKVRLLEGKEFLIETRKPHSINTDGEIITKTPAKFEVITQGLNVFTP</sequence>
<dbReference type="GO" id="GO:0005886">
    <property type="term" value="C:plasma membrane"/>
    <property type="evidence" value="ECO:0007669"/>
    <property type="project" value="TreeGrafter"/>
</dbReference>
<accession>A0A5B8NPW8</accession>
<dbReference type="InterPro" id="IPR005218">
    <property type="entry name" value="Diacylglycerol/lipid_kinase"/>
</dbReference>
<dbReference type="Gene3D" id="3.40.50.10330">
    <property type="entry name" value="Probable inorganic polyphosphate/atp-NAD kinase, domain 1"/>
    <property type="match status" value="1"/>
</dbReference>
<dbReference type="EMBL" id="CP042326">
    <property type="protein sequence ID" value="QDZ41352.1"/>
    <property type="molecule type" value="Genomic_DNA"/>
</dbReference>
<gene>
    <name evidence="14" type="ORF">FRE64_16235</name>
</gene>
<dbReference type="SMART" id="SM00046">
    <property type="entry name" value="DAGKc"/>
    <property type="match status" value="1"/>
</dbReference>
<feature type="domain" description="DAGKc" evidence="13">
    <location>
        <begin position="1"/>
        <end position="126"/>
    </location>
</feature>
<proteinExistence type="inferred from homology"/>
<keyword evidence="7 14" id="KW-0418">Kinase</keyword>
<dbReference type="InterPro" id="IPR017438">
    <property type="entry name" value="ATP-NAD_kinase_N"/>
</dbReference>
<keyword evidence="6" id="KW-0547">Nucleotide-binding</keyword>
<keyword evidence="12" id="KW-1208">Phospholipid metabolism</keyword>
<keyword evidence="10" id="KW-0443">Lipid metabolism</keyword>
<dbReference type="PANTHER" id="PTHR12358">
    <property type="entry name" value="SPHINGOSINE KINASE"/>
    <property type="match status" value="1"/>
</dbReference>
<keyword evidence="15" id="KW-1185">Reference proteome</keyword>
<evidence type="ECO:0000313" key="15">
    <source>
        <dbReference type="Proteomes" id="UP000318453"/>
    </source>
</evidence>
<dbReference type="GO" id="GO:0005524">
    <property type="term" value="F:ATP binding"/>
    <property type="evidence" value="ECO:0007669"/>
    <property type="project" value="UniProtKB-KW"/>
</dbReference>
<evidence type="ECO:0000256" key="10">
    <source>
        <dbReference type="ARBA" id="ARBA00023098"/>
    </source>
</evidence>
<evidence type="ECO:0000256" key="5">
    <source>
        <dbReference type="ARBA" id="ARBA00022723"/>
    </source>
</evidence>
<dbReference type="GO" id="GO:0046872">
    <property type="term" value="F:metal ion binding"/>
    <property type="evidence" value="ECO:0007669"/>
    <property type="project" value="UniProtKB-KW"/>
</dbReference>
<keyword evidence="3" id="KW-0444">Lipid biosynthesis</keyword>
<dbReference type="InterPro" id="IPR045540">
    <property type="entry name" value="YegS/DAGK_C"/>
</dbReference>
<dbReference type="Pfam" id="PF19279">
    <property type="entry name" value="YegS_C"/>
    <property type="match status" value="1"/>
</dbReference>
<dbReference type="InterPro" id="IPR016064">
    <property type="entry name" value="NAD/diacylglycerol_kinase_sf"/>
</dbReference>
<evidence type="ECO:0000259" key="13">
    <source>
        <dbReference type="PROSITE" id="PS50146"/>
    </source>
</evidence>
<dbReference type="Pfam" id="PF00781">
    <property type="entry name" value="DAGK_cat"/>
    <property type="match status" value="1"/>
</dbReference>
<dbReference type="AlphaFoldDB" id="A0A5B8NPW8"/>
<evidence type="ECO:0000256" key="2">
    <source>
        <dbReference type="ARBA" id="ARBA00005983"/>
    </source>
</evidence>
<dbReference type="InterPro" id="IPR001206">
    <property type="entry name" value="Diacylglycerol_kinase_cat_dom"/>
</dbReference>
<keyword evidence="11" id="KW-0594">Phospholipid biosynthesis</keyword>
<reference evidence="14" key="1">
    <citation type="submission" date="2019-08" db="EMBL/GenBank/DDBJ databases">
        <title>Carotenoids and Carotenoid Binding Proteins in the Halophilic Cyanobacterium Euhalothece sp. ZM00.</title>
        <authorList>
            <person name="Cho S.M."/>
            <person name="Song J.Y."/>
            <person name="Park Y.-I."/>
        </authorList>
    </citation>
    <scope>NUCLEOTIDE SEQUENCE [LARGE SCALE GENOMIC DNA]</scope>
    <source>
        <strain evidence="14">Z-M001</strain>
    </source>
</reference>
<dbReference type="GO" id="GO:0016301">
    <property type="term" value="F:kinase activity"/>
    <property type="evidence" value="ECO:0007669"/>
    <property type="project" value="UniProtKB-KW"/>
</dbReference>
<dbReference type="PROSITE" id="PS50146">
    <property type="entry name" value="DAGK"/>
    <property type="match status" value="1"/>
</dbReference>
<keyword evidence="9" id="KW-0460">Magnesium</keyword>
<evidence type="ECO:0000313" key="14">
    <source>
        <dbReference type="EMBL" id="QDZ41352.1"/>
    </source>
</evidence>
<comment type="similarity">
    <text evidence="2">Belongs to the diacylglycerol/lipid kinase family.</text>
</comment>
<dbReference type="GO" id="GO:0008654">
    <property type="term" value="P:phospholipid biosynthetic process"/>
    <property type="evidence" value="ECO:0007669"/>
    <property type="project" value="UniProtKB-KW"/>
</dbReference>
<evidence type="ECO:0000256" key="12">
    <source>
        <dbReference type="ARBA" id="ARBA00023264"/>
    </source>
</evidence>
<evidence type="ECO:0000256" key="4">
    <source>
        <dbReference type="ARBA" id="ARBA00022679"/>
    </source>
</evidence>
<protein>
    <submittedName>
        <fullName evidence="14">Lipid kinase</fullName>
    </submittedName>
</protein>
<dbReference type="Gene3D" id="2.60.200.40">
    <property type="match status" value="1"/>
</dbReference>
<dbReference type="NCBIfam" id="TIGR00147">
    <property type="entry name" value="YegS/Rv2252/BmrU family lipid kinase"/>
    <property type="match status" value="1"/>
</dbReference>